<dbReference type="OrthoDB" id="4337778at2"/>
<keyword evidence="2" id="KW-0472">Membrane</keyword>
<protein>
    <recommendedName>
        <fullName evidence="4">Excalibur calcium-binding domain-containing protein</fullName>
    </recommendedName>
</protein>
<sequence>MTAPRPLRALVGVGASLTLAGGLLLGGLPAQADDSPAPVAPTATAPVDPADTTVTRTYGDGAVATMDVAWAQGRTLHVSGTGFFAEDGKTPSTIAIKLTSGKNKLNNGVSTAEFTAQADGSFSVELPYPTIANGGAIRQGKADSSEELKIGDPVGVNLLTGSLQTGDRMRGGPIGYAAITEAPAPSEDPTPEPTEDPSVEPTVDPTEDPTPEPSTEPSSTDPSVEPSEDPTEDPTADPSEDATADPSAQPSATDSSQPEASASPTGYQNCRAVWDDLGRPIHSDEPGYSLDLDADRDGVGCEQDPDYTNDNGTGGYGSGTSGSGTTGTGSSSGLASTGLGRQAGLIVSGGLFVLAAGTALVVFGRRRSAE</sequence>
<evidence type="ECO:0000256" key="1">
    <source>
        <dbReference type="SAM" id="MobiDB-lite"/>
    </source>
</evidence>
<dbReference type="AlphaFoldDB" id="A0A1S2N2P6"/>
<keyword evidence="3" id="KW-0732">Signal</keyword>
<feature type="compositionally biased region" description="Low complexity" evidence="1">
    <location>
        <begin position="213"/>
        <end position="225"/>
    </location>
</feature>
<dbReference type="InterPro" id="IPR008613">
    <property type="entry name" value="Excalibur_Ca-bd_domain"/>
</dbReference>
<feature type="compositionally biased region" description="Acidic residues" evidence="1">
    <location>
        <begin position="189"/>
        <end position="198"/>
    </location>
</feature>
<dbReference type="SMART" id="SM00894">
    <property type="entry name" value="Excalibur"/>
    <property type="match status" value="1"/>
</dbReference>
<dbReference type="RefSeq" id="WP_075514216.1">
    <property type="nucleotide sequence ID" value="NZ_MODZ01000002.1"/>
</dbReference>
<dbReference type="PANTHER" id="PTHR33683">
    <property type="entry name" value="1, PUTATIVE-RELATED"/>
    <property type="match status" value="1"/>
</dbReference>
<feature type="compositionally biased region" description="Polar residues" evidence="1">
    <location>
        <begin position="246"/>
        <end position="266"/>
    </location>
</feature>
<comment type="caution">
    <text evidence="5">The sequence shown here is derived from an EMBL/GenBank/DDBJ whole genome shotgun (WGS) entry which is preliminary data.</text>
</comment>
<keyword evidence="2" id="KW-0812">Transmembrane</keyword>
<dbReference type="Proteomes" id="UP000179540">
    <property type="component" value="Unassembled WGS sequence"/>
</dbReference>
<feature type="compositionally biased region" description="Acidic residues" evidence="1">
    <location>
        <begin position="226"/>
        <end position="243"/>
    </location>
</feature>
<evidence type="ECO:0000256" key="2">
    <source>
        <dbReference type="SAM" id="Phobius"/>
    </source>
</evidence>
<name>A0A1S2N2P6_9MICC</name>
<feature type="region of interest" description="Disordered" evidence="1">
    <location>
        <begin position="282"/>
        <end position="336"/>
    </location>
</feature>
<gene>
    <name evidence="5" type="ORF">BK826_02590</name>
</gene>
<feature type="domain" description="Excalibur calcium-binding" evidence="4">
    <location>
        <begin position="266"/>
        <end position="302"/>
    </location>
</feature>
<evidence type="ECO:0000313" key="5">
    <source>
        <dbReference type="EMBL" id="OIJ36767.1"/>
    </source>
</evidence>
<feature type="chain" id="PRO_5013272427" description="Excalibur calcium-binding domain-containing protein" evidence="3">
    <location>
        <begin position="33"/>
        <end position="370"/>
    </location>
</feature>
<evidence type="ECO:0000313" key="6">
    <source>
        <dbReference type="Proteomes" id="UP000179540"/>
    </source>
</evidence>
<feature type="signal peptide" evidence="3">
    <location>
        <begin position="1"/>
        <end position="32"/>
    </location>
</feature>
<feature type="transmembrane region" description="Helical" evidence="2">
    <location>
        <begin position="343"/>
        <end position="363"/>
    </location>
</feature>
<dbReference type="EMBL" id="MODZ01000002">
    <property type="protein sequence ID" value="OIJ36767.1"/>
    <property type="molecule type" value="Genomic_DNA"/>
</dbReference>
<feature type="compositionally biased region" description="Gly residues" evidence="1">
    <location>
        <begin position="312"/>
        <end position="327"/>
    </location>
</feature>
<dbReference type="PANTHER" id="PTHR33683:SF46">
    <property type="entry name" value="SUSHI DOMAIN-CONTAINING PROTEIN"/>
    <property type="match status" value="1"/>
</dbReference>
<keyword evidence="2" id="KW-1133">Transmembrane helix</keyword>
<organism evidence="5 6">
    <name type="scientific">Rothia kristinae</name>
    <dbReference type="NCBI Taxonomy" id="37923"/>
    <lineage>
        <taxon>Bacteria</taxon>
        <taxon>Bacillati</taxon>
        <taxon>Actinomycetota</taxon>
        <taxon>Actinomycetes</taxon>
        <taxon>Micrococcales</taxon>
        <taxon>Micrococcaceae</taxon>
        <taxon>Rothia</taxon>
    </lineage>
</organism>
<evidence type="ECO:0000256" key="3">
    <source>
        <dbReference type="SAM" id="SignalP"/>
    </source>
</evidence>
<accession>A0A1S2N2P6</accession>
<feature type="region of interest" description="Disordered" evidence="1">
    <location>
        <begin position="179"/>
        <end position="266"/>
    </location>
</feature>
<dbReference type="Pfam" id="PF05901">
    <property type="entry name" value="Excalibur"/>
    <property type="match status" value="1"/>
</dbReference>
<reference evidence="5 6" key="1">
    <citation type="submission" date="2016-10" db="EMBL/GenBank/DDBJ databases">
        <title>Draft genome sequence of strain LCT isolated from the Shenzhou X spacecraft of China.</title>
        <authorList>
            <person name="Huang B."/>
        </authorList>
    </citation>
    <scope>NUCLEOTIDE SEQUENCE [LARGE SCALE GENOMIC DNA]</scope>
    <source>
        <strain evidence="5 6">LCT-H5</strain>
    </source>
</reference>
<evidence type="ECO:0000259" key="4">
    <source>
        <dbReference type="SMART" id="SM00894"/>
    </source>
</evidence>
<proteinExistence type="predicted"/>